<reference evidence="1 2" key="1">
    <citation type="submission" date="2024-03" db="EMBL/GenBank/DDBJ databases">
        <authorList>
            <person name="Gkanogiannis A."/>
            <person name="Becerra Lopez-Lavalle L."/>
        </authorList>
    </citation>
    <scope>NUCLEOTIDE SEQUENCE [LARGE SCALE GENOMIC DNA]</scope>
</reference>
<dbReference type="Proteomes" id="UP001642487">
    <property type="component" value="Chromosome 9"/>
</dbReference>
<sequence length="112" mass="13422">MKWERLRIQEVRHFDDLLFWSFTTLPAEEMESFIVMRWRLWSERNKEVMNPTASGAVHSDYIWEWDLANKLAFFILAQSSWLLLCPMSATRQSNDVAHKPAKWALLRQHSEI</sequence>
<evidence type="ECO:0000313" key="1">
    <source>
        <dbReference type="EMBL" id="CAK9329970.1"/>
    </source>
</evidence>
<dbReference type="EMBL" id="OZ021743">
    <property type="protein sequence ID" value="CAK9329970.1"/>
    <property type="molecule type" value="Genomic_DNA"/>
</dbReference>
<evidence type="ECO:0000313" key="2">
    <source>
        <dbReference type="Proteomes" id="UP001642487"/>
    </source>
</evidence>
<proteinExistence type="predicted"/>
<organism evidence="1 2">
    <name type="scientific">Citrullus colocynthis</name>
    <name type="common">colocynth</name>
    <dbReference type="NCBI Taxonomy" id="252529"/>
    <lineage>
        <taxon>Eukaryota</taxon>
        <taxon>Viridiplantae</taxon>
        <taxon>Streptophyta</taxon>
        <taxon>Embryophyta</taxon>
        <taxon>Tracheophyta</taxon>
        <taxon>Spermatophyta</taxon>
        <taxon>Magnoliopsida</taxon>
        <taxon>eudicotyledons</taxon>
        <taxon>Gunneridae</taxon>
        <taxon>Pentapetalae</taxon>
        <taxon>rosids</taxon>
        <taxon>fabids</taxon>
        <taxon>Cucurbitales</taxon>
        <taxon>Cucurbitaceae</taxon>
        <taxon>Benincaseae</taxon>
        <taxon>Citrullus</taxon>
    </lineage>
</organism>
<keyword evidence="2" id="KW-1185">Reference proteome</keyword>
<name>A0ABP0ZB26_9ROSI</name>
<accession>A0ABP0ZB26</accession>
<gene>
    <name evidence="1" type="ORF">CITCOLO1_LOCUS22450</name>
</gene>
<protein>
    <submittedName>
        <fullName evidence="1">Uncharacterized protein</fullName>
    </submittedName>
</protein>